<protein>
    <submittedName>
        <fullName evidence="1">Uncharacterized protein</fullName>
    </submittedName>
</protein>
<reference evidence="1" key="2">
    <citation type="submission" date="2013-05" db="EMBL/GenBank/DDBJ databases">
        <authorList>
            <person name="Carter J.-M."/>
            <person name="Baker S.C."/>
            <person name="Pink R."/>
            <person name="Carter D.R.F."/>
            <person name="Collins A."/>
            <person name="Tomlin J."/>
            <person name="Gibbs M."/>
            <person name="Breuker C.J."/>
        </authorList>
    </citation>
    <scope>NUCLEOTIDE SEQUENCE</scope>
    <source>
        <tissue evidence="1">Ovary</tissue>
    </source>
</reference>
<organism evidence="1">
    <name type="scientific">Pararge aegeria</name>
    <name type="common">speckled wood butterfly</name>
    <dbReference type="NCBI Taxonomy" id="116150"/>
    <lineage>
        <taxon>Eukaryota</taxon>
        <taxon>Metazoa</taxon>
        <taxon>Ecdysozoa</taxon>
        <taxon>Arthropoda</taxon>
        <taxon>Hexapoda</taxon>
        <taxon>Insecta</taxon>
        <taxon>Pterygota</taxon>
        <taxon>Neoptera</taxon>
        <taxon>Endopterygota</taxon>
        <taxon>Lepidoptera</taxon>
        <taxon>Glossata</taxon>
        <taxon>Ditrysia</taxon>
        <taxon>Papilionoidea</taxon>
        <taxon>Nymphalidae</taxon>
        <taxon>Satyrinae</taxon>
        <taxon>Satyrini</taxon>
        <taxon>Parargina</taxon>
        <taxon>Pararge</taxon>
    </lineage>
</organism>
<evidence type="ECO:0000313" key="1">
    <source>
        <dbReference type="EMBL" id="JAA79821.1"/>
    </source>
</evidence>
<sequence length="154" mass="16661">MTVGDFLNVSNSTSAISVSPLKVTKEKQVASIEFAPNNNNQLTAGSMNGECIANTQGQGQQSIPLQHSANTAMHPYCTPRACNLRPTAVSNKPVGLDNNRVQSVTQAHQDVPLIHRMHSDSSDLVLDRHVERPTAVSTLTFADILKSSEKPKEE</sequence>
<feature type="non-terminal residue" evidence="1">
    <location>
        <position position="154"/>
    </location>
</feature>
<name>S4NM74_9NEOP</name>
<dbReference type="EMBL" id="GAIX01012739">
    <property type="protein sequence ID" value="JAA79821.1"/>
    <property type="molecule type" value="Transcribed_RNA"/>
</dbReference>
<accession>S4NM74</accession>
<reference evidence="1" key="1">
    <citation type="journal article" date="2013" name="BMC Genomics">
        <title>Unscrambling butterfly oogenesis.</title>
        <authorList>
            <person name="Carter J.M."/>
            <person name="Baker S.C."/>
            <person name="Pink R."/>
            <person name="Carter D.R."/>
            <person name="Collins A."/>
            <person name="Tomlin J."/>
            <person name="Gibbs M."/>
            <person name="Breuker C.J."/>
        </authorList>
    </citation>
    <scope>NUCLEOTIDE SEQUENCE</scope>
    <source>
        <tissue evidence="1">Ovary</tissue>
    </source>
</reference>
<dbReference type="AlphaFoldDB" id="S4NM74"/>
<proteinExistence type="predicted"/>